<dbReference type="GO" id="GO:0005524">
    <property type="term" value="F:ATP binding"/>
    <property type="evidence" value="ECO:0007669"/>
    <property type="project" value="UniProtKB-KW"/>
</dbReference>
<comment type="caution">
    <text evidence="6">The sequence shown here is derived from an EMBL/GenBank/DDBJ whole genome shotgun (WGS) entry which is preliminary data.</text>
</comment>
<dbReference type="Gene3D" id="3.40.50.300">
    <property type="entry name" value="P-loop containing nucleotide triphosphate hydrolases"/>
    <property type="match status" value="1"/>
</dbReference>
<protein>
    <submittedName>
        <fullName evidence="6">ABC transporter, ATP-binding protein</fullName>
    </submittedName>
</protein>
<dbReference type="InterPro" id="IPR015860">
    <property type="entry name" value="ABC_transpr_TagH-like"/>
</dbReference>
<dbReference type="PROSITE" id="PS50893">
    <property type="entry name" value="ABC_TRANSPORTER_2"/>
    <property type="match status" value="1"/>
</dbReference>
<dbReference type="GO" id="GO:0016887">
    <property type="term" value="F:ATP hydrolysis activity"/>
    <property type="evidence" value="ECO:0007669"/>
    <property type="project" value="InterPro"/>
</dbReference>
<evidence type="ECO:0000256" key="3">
    <source>
        <dbReference type="ARBA" id="ARBA00022741"/>
    </source>
</evidence>
<dbReference type="PANTHER" id="PTHR46743:SF2">
    <property type="entry name" value="TEICHOIC ACIDS EXPORT ATP-BINDING PROTEIN TAGH"/>
    <property type="match status" value="1"/>
</dbReference>
<dbReference type="SUPFAM" id="SSF52540">
    <property type="entry name" value="P-loop containing nucleoside triphosphate hydrolases"/>
    <property type="match status" value="1"/>
</dbReference>
<dbReference type="Pfam" id="PF00005">
    <property type="entry name" value="ABC_tran"/>
    <property type="match status" value="1"/>
</dbReference>
<sequence length="246" mass="27295">MKNKTKNIAIKMENVVKNYRLFHEKATLIENILGKSKKEKFAALKGISLEIRKGEKVGIIGSNGSGKTTLLKIIAGITTLNSGKLLTEGKIVSLIDLSAGFHPELTGEENIYINALLAGMDRSEMKSKIKEIIKYADIGKFIDAPLYTYSSGMKLRLGFAIAVAANPDIIILDEEVSAGDEDFQRKSMKKIDEFVREGKTLLVVSHWMDFLKKHCERIIWLDKGKMVADGGMRILNRYQSGGKNSG</sequence>
<reference evidence="6 7" key="1">
    <citation type="journal article" date="2015" name="Nature">
        <title>rRNA introns, odd ribosomes, and small enigmatic genomes across a large radiation of phyla.</title>
        <authorList>
            <person name="Brown C.T."/>
            <person name="Hug L.A."/>
            <person name="Thomas B.C."/>
            <person name="Sharon I."/>
            <person name="Castelle C.J."/>
            <person name="Singh A."/>
            <person name="Wilkins M.J."/>
            <person name="Williams K.H."/>
            <person name="Banfield J.F."/>
        </authorList>
    </citation>
    <scope>NUCLEOTIDE SEQUENCE [LARGE SCALE GENOMIC DNA]</scope>
</reference>
<evidence type="ECO:0000256" key="4">
    <source>
        <dbReference type="ARBA" id="ARBA00022840"/>
    </source>
</evidence>
<dbReference type="AlphaFoldDB" id="A0A0G0I203"/>
<dbReference type="InterPro" id="IPR027417">
    <property type="entry name" value="P-loop_NTPase"/>
</dbReference>
<dbReference type="PANTHER" id="PTHR46743">
    <property type="entry name" value="TEICHOIC ACIDS EXPORT ATP-BINDING PROTEIN TAGH"/>
    <property type="match status" value="1"/>
</dbReference>
<comment type="similarity">
    <text evidence="1">Belongs to the ABC transporter superfamily.</text>
</comment>
<gene>
    <name evidence="6" type="ORF">US68_C0016G0013</name>
</gene>
<dbReference type="InterPro" id="IPR003439">
    <property type="entry name" value="ABC_transporter-like_ATP-bd"/>
</dbReference>
<dbReference type="InterPro" id="IPR050683">
    <property type="entry name" value="Bact_Polysacc_Export_ATP-bd"/>
</dbReference>
<evidence type="ECO:0000256" key="1">
    <source>
        <dbReference type="ARBA" id="ARBA00005417"/>
    </source>
</evidence>
<evidence type="ECO:0000256" key="2">
    <source>
        <dbReference type="ARBA" id="ARBA00022448"/>
    </source>
</evidence>
<proteinExistence type="inferred from homology"/>
<keyword evidence="3" id="KW-0547">Nucleotide-binding</keyword>
<feature type="domain" description="ABC transporter" evidence="5">
    <location>
        <begin position="10"/>
        <end position="246"/>
    </location>
</feature>
<accession>A0A0G0I203</accession>
<evidence type="ECO:0000313" key="7">
    <source>
        <dbReference type="Proteomes" id="UP000034231"/>
    </source>
</evidence>
<keyword evidence="2" id="KW-0813">Transport</keyword>
<dbReference type="SMART" id="SM00382">
    <property type="entry name" value="AAA"/>
    <property type="match status" value="1"/>
</dbReference>
<name>A0A0G0I203_9BACT</name>
<dbReference type="EMBL" id="LBTX01000016">
    <property type="protein sequence ID" value="KKQ49353.1"/>
    <property type="molecule type" value="Genomic_DNA"/>
</dbReference>
<organism evidence="6 7">
    <name type="scientific">Candidatus Shapirobacteria bacterium GW2011_GWE1_38_10</name>
    <dbReference type="NCBI Taxonomy" id="1618488"/>
    <lineage>
        <taxon>Bacteria</taxon>
        <taxon>Candidatus Shapironibacteriota</taxon>
    </lineage>
</organism>
<evidence type="ECO:0000259" key="5">
    <source>
        <dbReference type="PROSITE" id="PS50893"/>
    </source>
</evidence>
<keyword evidence="4 6" id="KW-0067">ATP-binding</keyword>
<dbReference type="InterPro" id="IPR003593">
    <property type="entry name" value="AAA+_ATPase"/>
</dbReference>
<dbReference type="CDD" id="cd03220">
    <property type="entry name" value="ABC_KpsT_Wzt"/>
    <property type="match status" value="1"/>
</dbReference>
<dbReference type="GO" id="GO:0016020">
    <property type="term" value="C:membrane"/>
    <property type="evidence" value="ECO:0007669"/>
    <property type="project" value="InterPro"/>
</dbReference>
<dbReference type="Proteomes" id="UP000034231">
    <property type="component" value="Unassembled WGS sequence"/>
</dbReference>
<evidence type="ECO:0000313" key="6">
    <source>
        <dbReference type="EMBL" id="KKQ49353.1"/>
    </source>
</evidence>
<dbReference type="GO" id="GO:0140359">
    <property type="term" value="F:ABC-type transporter activity"/>
    <property type="evidence" value="ECO:0007669"/>
    <property type="project" value="InterPro"/>
</dbReference>